<comment type="caution">
    <text evidence="2">The sequence shown here is derived from an EMBL/GenBank/DDBJ whole genome shotgun (WGS) entry which is preliminary data.</text>
</comment>
<proteinExistence type="predicted"/>
<dbReference type="Proteomes" id="UP001501237">
    <property type="component" value="Unassembled WGS sequence"/>
</dbReference>
<accession>A0ABP6QJ62</accession>
<dbReference type="Pfam" id="PF00903">
    <property type="entry name" value="Glyoxalase"/>
    <property type="match status" value="1"/>
</dbReference>
<dbReference type="Gene3D" id="3.10.180.10">
    <property type="entry name" value="2,3-Dihydroxybiphenyl 1,2-Dioxygenase, domain 1"/>
    <property type="match status" value="1"/>
</dbReference>
<dbReference type="PROSITE" id="PS51819">
    <property type="entry name" value="VOC"/>
    <property type="match status" value="1"/>
</dbReference>
<dbReference type="RefSeq" id="WP_344836731.1">
    <property type="nucleotide sequence ID" value="NZ_BAAAUV010000027.1"/>
</dbReference>
<gene>
    <name evidence="2" type="ORF">GCM10010468_68300</name>
</gene>
<name>A0ABP6QJ62_9ACTN</name>
<evidence type="ECO:0000313" key="3">
    <source>
        <dbReference type="Proteomes" id="UP001501237"/>
    </source>
</evidence>
<reference evidence="3" key="1">
    <citation type="journal article" date="2019" name="Int. J. Syst. Evol. Microbiol.">
        <title>The Global Catalogue of Microorganisms (GCM) 10K type strain sequencing project: providing services to taxonomists for standard genome sequencing and annotation.</title>
        <authorList>
            <consortium name="The Broad Institute Genomics Platform"/>
            <consortium name="The Broad Institute Genome Sequencing Center for Infectious Disease"/>
            <person name="Wu L."/>
            <person name="Ma J."/>
        </authorList>
    </citation>
    <scope>NUCLEOTIDE SEQUENCE [LARGE SCALE GENOMIC DNA]</scope>
    <source>
        <strain evidence="3">JCM 9377</strain>
    </source>
</reference>
<dbReference type="InterPro" id="IPR037523">
    <property type="entry name" value="VOC_core"/>
</dbReference>
<dbReference type="EMBL" id="BAAAUV010000027">
    <property type="protein sequence ID" value="GAA3234880.1"/>
    <property type="molecule type" value="Genomic_DNA"/>
</dbReference>
<evidence type="ECO:0000313" key="2">
    <source>
        <dbReference type="EMBL" id="GAA3234880.1"/>
    </source>
</evidence>
<dbReference type="SUPFAM" id="SSF54593">
    <property type="entry name" value="Glyoxalase/Bleomycin resistance protein/Dihydroxybiphenyl dioxygenase"/>
    <property type="match status" value="1"/>
</dbReference>
<protein>
    <submittedName>
        <fullName evidence="2">VOC family protein</fullName>
    </submittedName>
</protein>
<sequence>MFRGFATVNIWADDVEAARSWYAELFGVEAYFERPGPDGRVAYCEFRIGDHQAEFGIVSRAFAPEGMAAEAGGAVVHWHVDDLTGTLERLQELGAKEYMPRIERGPGFVTAAVVDPFGNVLGVMHNEHYLRIVNGETD</sequence>
<keyword evidence="3" id="KW-1185">Reference proteome</keyword>
<dbReference type="InterPro" id="IPR029068">
    <property type="entry name" value="Glyas_Bleomycin-R_OHBP_Dase"/>
</dbReference>
<feature type="domain" description="VOC" evidence="1">
    <location>
        <begin position="4"/>
        <end position="126"/>
    </location>
</feature>
<dbReference type="InterPro" id="IPR004360">
    <property type="entry name" value="Glyas_Fos-R_dOase_dom"/>
</dbReference>
<organism evidence="2 3">
    <name type="scientific">Actinocorallia longicatena</name>
    <dbReference type="NCBI Taxonomy" id="111803"/>
    <lineage>
        <taxon>Bacteria</taxon>
        <taxon>Bacillati</taxon>
        <taxon>Actinomycetota</taxon>
        <taxon>Actinomycetes</taxon>
        <taxon>Streptosporangiales</taxon>
        <taxon>Thermomonosporaceae</taxon>
        <taxon>Actinocorallia</taxon>
    </lineage>
</organism>
<evidence type="ECO:0000259" key="1">
    <source>
        <dbReference type="PROSITE" id="PS51819"/>
    </source>
</evidence>